<name>A0AAP2G0U2_9BACT</name>
<sequence length="140" mass="16308">MKAFTLLLLLIIDPTLILGEWKIVSYPAYEKLISSPRTGDLDPDDYLKSLDIYNLYMDSTYYLFTKDTLYFTDMKEGSIVPKIGKWHLDKDTLVINDYKKIATYRYLIVKLDNEELLLKGILENGIVAKTPRTFKRANEN</sequence>
<dbReference type="InterPro" id="IPR024311">
    <property type="entry name" value="Lipocalin-like"/>
</dbReference>
<evidence type="ECO:0000313" key="3">
    <source>
        <dbReference type="Proteomes" id="UP001319104"/>
    </source>
</evidence>
<dbReference type="RefSeq" id="WP_213944349.1">
    <property type="nucleotide sequence ID" value="NZ_JAHCMY010000002.1"/>
</dbReference>
<comment type="caution">
    <text evidence="2">The sequence shown here is derived from an EMBL/GenBank/DDBJ whole genome shotgun (WGS) entry which is preliminary data.</text>
</comment>
<dbReference type="AlphaFoldDB" id="A0AAP2G0U2"/>
<dbReference type="EMBL" id="JAHCMY010000002">
    <property type="protein sequence ID" value="MBS9523459.1"/>
    <property type="molecule type" value="Genomic_DNA"/>
</dbReference>
<organism evidence="2 3">
    <name type="scientific">Litoribacter ruber</name>
    <dbReference type="NCBI Taxonomy" id="702568"/>
    <lineage>
        <taxon>Bacteria</taxon>
        <taxon>Pseudomonadati</taxon>
        <taxon>Bacteroidota</taxon>
        <taxon>Cytophagia</taxon>
        <taxon>Cytophagales</taxon>
        <taxon>Cyclobacteriaceae</taxon>
        <taxon>Litoribacter</taxon>
    </lineage>
</organism>
<protein>
    <recommendedName>
        <fullName evidence="1">Lipocalin-like domain-containing protein</fullName>
    </recommendedName>
</protein>
<evidence type="ECO:0000313" key="2">
    <source>
        <dbReference type="EMBL" id="MBS9523459.1"/>
    </source>
</evidence>
<keyword evidence="3" id="KW-1185">Reference proteome</keyword>
<reference evidence="2 3" key="1">
    <citation type="submission" date="2021-05" db="EMBL/GenBank/DDBJ databases">
        <authorList>
            <person name="Zhang Z.D."/>
            <person name="Osman G."/>
        </authorList>
    </citation>
    <scope>NUCLEOTIDE SEQUENCE [LARGE SCALE GENOMIC DNA]</scope>
    <source>
        <strain evidence="2 3">KCTC 32217</strain>
    </source>
</reference>
<dbReference type="Pfam" id="PF13648">
    <property type="entry name" value="Lipocalin_4"/>
    <property type="match status" value="1"/>
</dbReference>
<feature type="domain" description="Lipocalin-like" evidence="1">
    <location>
        <begin position="17"/>
        <end position="116"/>
    </location>
</feature>
<dbReference type="Proteomes" id="UP001319104">
    <property type="component" value="Unassembled WGS sequence"/>
</dbReference>
<gene>
    <name evidence="2" type="ORF">KI659_05435</name>
</gene>
<proteinExistence type="predicted"/>
<accession>A0AAP2G0U2</accession>
<evidence type="ECO:0000259" key="1">
    <source>
        <dbReference type="Pfam" id="PF13648"/>
    </source>
</evidence>